<comment type="caution">
    <text evidence="2">The sequence shown here is derived from an EMBL/GenBank/DDBJ whole genome shotgun (WGS) entry which is preliminary data.</text>
</comment>
<reference evidence="2 3" key="1">
    <citation type="journal article" date="2011" name="J. Gen. Appl. Microbiol.">
        <title>Draft genome sequencing of the enigmatic yeast Saitoella complicata.</title>
        <authorList>
            <person name="Nishida H."/>
            <person name="Hamamoto M."/>
            <person name="Sugiyama J."/>
        </authorList>
    </citation>
    <scope>NUCLEOTIDE SEQUENCE [LARGE SCALE GENOMIC DNA]</scope>
    <source>
        <strain evidence="2 3">NRRL Y-17804</strain>
    </source>
</reference>
<protein>
    <submittedName>
        <fullName evidence="2">Uncharacterized protein</fullName>
    </submittedName>
</protein>
<dbReference type="Proteomes" id="UP000033140">
    <property type="component" value="Unassembled WGS sequence"/>
</dbReference>
<accession>A0A0E9NMY6</accession>
<sequence>MQRGWICELIEGEDGYSYPIHDSPAAPAAPEGPTPVEQDGRIAPQVISRTGGNPDIHRLLNESLRLRRHAKLDVNNGAGDWMFGTLFRHQETGGCWCVTDGILYDEHSAEQALTEYEFKGNIDPQPWFVRKRKEVAYEDPGTPSVHESYYHTGDEDDSSSDTSSTSTIRGRSKDEDEDEDENEGEDNEEQTAAARQTLAKHLHERAVESGFATTAPVGNMSSTFASHARPLDDKGFQRVMRVNDPNNEDDESFTAIIRPAESIYALDPETLRHVDAVLPASNKELADYLVPFEKAKSLFVDAEVVTSAEFDSLKEDYREEALYLYSH</sequence>
<dbReference type="AlphaFoldDB" id="A0A0E9NMY6"/>
<reference evidence="2 3" key="3">
    <citation type="journal article" date="2015" name="Genome Announc.">
        <title>Draft Genome Sequence of the Archiascomycetous Yeast Saitoella complicata.</title>
        <authorList>
            <person name="Yamauchi K."/>
            <person name="Kondo S."/>
            <person name="Hamamoto M."/>
            <person name="Takahashi Y."/>
            <person name="Ogura Y."/>
            <person name="Hayashi T."/>
            <person name="Nishida H."/>
        </authorList>
    </citation>
    <scope>NUCLEOTIDE SEQUENCE [LARGE SCALE GENOMIC DNA]</scope>
    <source>
        <strain evidence="2 3">NRRL Y-17804</strain>
    </source>
</reference>
<feature type="region of interest" description="Disordered" evidence="1">
    <location>
        <begin position="137"/>
        <end position="193"/>
    </location>
</feature>
<keyword evidence="3" id="KW-1185">Reference proteome</keyword>
<proteinExistence type="predicted"/>
<evidence type="ECO:0000313" key="2">
    <source>
        <dbReference type="EMBL" id="GAO50785.1"/>
    </source>
</evidence>
<feature type="compositionally biased region" description="Acidic residues" evidence="1">
    <location>
        <begin position="175"/>
        <end position="189"/>
    </location>
</feature>
<evidence type="ECO:0000313" key="3">
    <source>
        <dbReference type="Proteomes" id="UP000033140"/>
    </source>
</evidence>
<feature type="region of interest" description="Disordered" evidence="1">
    <location>
        <begin position="18"/>
        <end position="39"/>
    </location>
</feature>
<dbReference type="EMBL" id="BACD03000037">
    <property type="protein sequence ID" value="GAO50785.1"/>
    <property type="molecule type" value="Genomic_DNA"/>
</dbReference>
<gene>
    <name evidence="2" type="ORF">G7K_4906-t1</name>
</gene>
<reference evidence="2 3" key="2">
    <citation type="journal article" date="2014" name="J. Gen. Appl. Microbiol.">
        <title>The early diverging ascomycetous budding yeast Saitoella complicata has three histone deacetylases belonging to the Clr6, Hos2, and Rpd3 lineages.</title>
        <authorList>
            <person name="Nishida H."/>
            <person name="Matsumoto T."/>
            <person name="Kondo S."/>
            <person name="Hamamoto M."/>
            <person name="Yoshikawa H."/>
        </authorList>
    </citation>
    <scope>NUCLEOTIDE SEQUENCE [LARGE SCALE GENOMIC DNA]</scope>
    <source>
        <strain evidence="2 3">NRRL Y-17804</strain>
    </source>
</reference>
<organism evidence="2 3">
    <name type="scientific">Saitoella complicata (strain BCRC 22490 / CBS 7301 / JCM 7358 / NBRC 10748 / NRRL Y-17804)</name>
    <dbReference type="NCBI Taxonomy" id="698492"/>
    <lineage>
        <taxon>Eukaryota</taxon>
        <taxon>Fungi</taxon>
        <taxon>Dikarya</taxon>
        <taxon>Ascomycota</taxon>
        <taxon>Taphrinomycotina</taxon>
        <taxon>Taphrinomycotina incertae sedis</taxon>
        <taxon>Saitoella</taxon>
    </lineage>
</organism>
<evidence type="ECO:0000256" key="1">
    <source>
        <dbReference type="SAM" id="MobiDB-lite"/>
    </source>
</evidence>
<name>A0A0E9NMY6_SAICN</name>